<dbReference type="GO" id="GO:0043025">
    <property type="term" value="C:neuronal cell body"/>
    <property type="evidence" value="ECO:0007669"/>
    <property type="project" value="TreeGrafter"/>
</dbReference>
<dbReference type="GO" id="GO:0050808">
    <property type="term" value="P:synapse organization"/>
    <property type="evidence" value="ECO:0007669"/>
    <property type="project" value="TreeGrafter"/>
</dbReference>
<dbReference type="PANTHER" id="PTHR45080">
    <property type="entry name" value="CONTACTIN 5"/>
    <property type="match status" value="1"/>
</dbReference>
<organism evidence="5 6">
    <name type="scientific">Magallana gigas</name>
    <name type="common">Pacific oyster</name>
    <name type="synonym">Crassostrea gigas</name>
    <dbReference type="NCBI Taxonomy" id="29159"/>
    <lineage>
        <taxon>Eukaryota</taxon>
        <taxon>Metazoa</taxon>
        <taxon>Spiralia</taxon>
        <taxon>Lophotrochozoa</taxon>
        <taxon>Mollusca</taxon>
        <taxon>Bivalvia</taxon>
        <taxon>Autobranchia</taxon>
        <taxon>Pteriomorphia</taxon>
        <taxon>Ostreida</taxon>
        <taxon>Ostreoidea</taxon>
        <taxon>Ostreidae</taxon>
        <taxon>Magallana</taxon>
    </lineage>
</organism>
<feature type="domain" description="Immunoglobulin" evidence="4">
    <location>
        <begin position="416"/>
        <end position="507"/>
    </location>
</feature>
<dbReference type="AlphaFoldDB" id="A0A8W8P1C0"/>
<keyword evidence="6" id="KW-1185">Reference proteome</keyword>
<dbReference type="InterPro" id="IPR050958">
    <property type="entry name" value="Cell_Adh-Cytoskel_Orgn"/>
</dbReference>
<dbReference type="InterPro" id="IPR036179">
    <property type="entry name" value="Ig-like_dom_sf"/>
</dbReference>
<feature type="domain" description="Immunoglobulin" evidence="4">
    <location>
        <begin position="213"/>
        <end position="306"/>
    </location>
</feature>
<dbReference type="GO" id="GO:0007156">
    <property type="term" value="P:homophilic cell adhesion via plasma membrane adhesion molecules"/>
    <property type="evidence" value="ECO:0007669"/>
    <property type="project" value="TreeGrafter"/>
</dbReference>
<dbReference type="SUPFAM" id="SSF48726">
    <property type="entry name" value="Immunoglobulin"/>
    <property type="match status" value="2"/>
</dbReference>
<evidence type="ECO:0000256" key="1">
    <source>
        <dbReference type="ARBA" id="ARBA00022729"/>
    </source>
</evidence>
<accession>A0A8W8P1C0</accession>
<feature type="region of interest" description="Disordered" evidence="3">
    <location>
        <begin position="882"/>
        <end position="901"/>
    </location>
</feature>
<dbReference type="InterPro" id="IPR041249">
    <property type="entry name" value="HEPN_DZIP3"/>
</dbReference>
<evidence type="ECO:0000313" key="6">
    <source>
        <dbReference type="Proteomes" id="UP000005408"/>
    </source>
</evidence>
<dbReference type="EnsemblMetazoa" id="G9259.3">
    <property type="protein sequence ID" value="G9259.3:cds"/>
    <property type="gene ID" value="G9259"/>
</dbReference>
<dbReference type="InterPro" id="IPR013098">
    <property type="entry name" value="Ig_I-set"/>
</dbReference>
<evidence type="ECO:0000259" key="4">
    <source>
        <dbReference type="SMART" id="SM00409"/>
    </source>
</evidence>
<keyword evidence="2" id="KW-1015">Disulfide bond</keyword>
<feature type="domain" description="Immunoglobulin" evidence="4">
    <location>
        <begin position="315"/>
        <end position="408"/>
    </location>
</feature>
<dbReference type="Proteomes" id="UP000005408">
    <property type="component" value="Unassembled WGS sequence"/>
</dbReference>
<evidence type="ECO:0000256" key="3">
    <source>
        <dbReference type="SAM" id="MobiDB-lite"/>
    </source>
</evidence>
<dbReference type="PANTHER" id="PTHR45080:SF8">
    <property type="entry name" value="IG-LIKE DOMAIN-CONTAINING PROTEIN"/>
    <property type="match status" value="1"/>
</dbReference>
<evidence type="ECO:0000313" key="5">
    <source>
        <dbReference type="EnsemblMetazoa" id="G9259.3:cds"/>
    </source>
</evidence>
<name>A0A8W8P1C0_MAGGI</name>
<proteinExistence type="predicted"/>
<dbReference type="Gene3D" id="2.60.40.10">
    <property type="entry name" value="Immunoglobulins"/>
    <property type="match status" value="1"/>
</dbReference>
<keyword evidence="1" id="KW-0732">Signal</keyword>
<dbReference type="SMART" id="SM00409">
    <property type="entry name" value="IG"/>
    <property type="match status" value="3"/>
</dbReference>
<reference evidence="5" key="1">
    <citation type="submission" date="2022-08" db="UniProtKB">
        <authorList>
            <consortium name="EnsemblMetazoa"/>
        </authorList>
    </citation>
    <scope>IDENTIFICATION</scope>
    <source>
        <strain evidence="5">05x7-T-G4-1.051#20</strain>
    </source>
</reference>
<dbReference type="Pfam" id="PF07679">
    <property type="entry name" value="I-set"/>
    <property type="match status" value="1"/>
</dbReference>
<dbReference type="InterPro" id="IPR003599">
    <property type="entry name" value="Ig_sub"/>
</dbReference>
<dbReference type="GO" id="GO:0030424">
    <property type="term" value="C:axon"/>
    <property type="evidence" value="ECO:0007669"/>
    <property type="project" value="TreeGrafter"/>
</dbReference>
<dbReference type="GO" id="GO:0008046">
    <property type="term" value="F:axon guidance receptor activity"/>
    <property type="evidence" value="ECO:0007669"/>
    <property type="project" value="TreeGrafter"/>
</dbReference>
<dbReference type="Pfam" id="PF18738">
    <property type="entry name" value="HEPN_DZIP3"/>
    <property type="match status" value="1"/>
</dbReference>
<protein>
    <recommendedName>
        <fullName evidence="4">Immunoglobulin domain-containing protein</fullName>
    </recommendedName>
</protein>
<sequence>MASPVLPKGEQNFIRFVKICLDVLKLPLADTLASEIQPADLYNKIQHHCSLLIGKNKLSPTQMTICYLSPPTIPNYNKFDVTLLYKLLRNLCPSLEPTNGWRKDPVDADIQIGDDIERLRIFRNNNVHHGSSEITDIDFEKILKKLKSVLQRIQNHMASKGYNVNYEENMIKIRQLDLGDELIDKYKIAYLMECTIDRLNQADGIEGPMISIEGQNDVLCGNSATFNAVIYPENLKGWSVTWQKIEKWTLIGINTNNEKYSGSTEKKIVIQSVCKEDEGEYRAILSKDLKANNISVSSNAIVLHAIGDVPNAEISTERPVYFGSTSRFKSRIVSCPSPDGVEWQHSNDGKTFESIIISKPKYYGSSCDPKSPLLIIPKVSFEDRLYYRLFVWNKIGEQHSNTVFLDVKGSVPNITISHRTCVLNRSISLVGDVFVYGDLPAIQSVFWTKNGKEINTEGSGGKYTKVTVDNPSLTIFEANEYDAGSYQLTATNAVGSTSSEFLILDVPDVSMAIHEQKNGRILFTVTTKSIPAPYFAQWSIKKKSADTFIPIDEQVEEFKGTSNTLPHPVLVVDPKIDLENYCFQVEVRNFIGSCKQITPVKKDEAGSGDLSTNDNQGGRLSEFYLDGGAGLKFAKLFDDIAERFPEKKTKRLKNFIQYSHKVKDMTLFAQTVSARDCLEILCDHKLFTPWDVIFMQFLLKNTECMDLFEKCVEYAEAHGALCFYEKVQENGFRNVQFHVNGNISCYTPVEIRRIKEIVAAIVGCELTEIDVNGYRHSSSFLAVLSIEKKYVRKLLTMKQKEKDKLSRLNIDYFIVDFITVYLQSPKEIRGEENNDEYPIMLQNLLKISKNERIDCREKKSHLLLLQESYALPKGGNAHGRALFEKPSTDLDSGMEKSSNKL</sequence>
<dbReference type="InterPro" id="IPR013783">
    <property type="entry name" value="Ig-like_fold"/>
</dbReference>
<evidence type="ECO:0000256" key="2">
    <source>
        <dbReference type="ARBA" id="ARBA00023157"/>
    </source>
</evidence>
<dbReference type="GO" id="GO:0005886">
    <property type="term" value="C:plasma membrane"/>
    <property type="evidence" value="ECO:0007669"/>
    <property type="project" value="TreeGrafter"/>
</dbReference>